<dbReference type="EMBL" id="CM051404">
    <property type="protein sequence ID" value="KAJ4707398.1"/>
    <property type="molecule type" value="Genomic_DNA"/>
</dbReference>
<keyword evidence="2" id="KW-1185">Reference proteome</keyword>
<reference evidence="1 2" key="1">
    <citation type="journal article" date="2023" name="Science">
        <title>Complex scaffold remodeling in plant triterpene biosynthesis.</title>
        <authorList>
            <person name="De La Pena R."/>
            <person name="Hodgson H."/>
            <person name="Liu J.C."/>
            <person name="Stephenson M.J."/>
            <person name="Martin A.C."/>
            <person name="Owen C."/>
            <person name="Harkess A."/>
            <person name="Leebens-Mack J."/>
            <person name="Jimenez L.E."/>
            <person name="Osbourn A."/>
            <person name="Sattely E.S."/>
        </authorList>
    </citation>
    <scope>NUCLEOTIDE SEQUENCE [LARGE SCALE GENOMIC DNA]</scope>
    <source>
        <strain evidence="2">cv. JPN11</strain>
        <tissue evidence="1">Leaf</tissue>
    </source>
</reference>
<organism evidence="1 2">
    <name type="scientific">Melia azedarach</name>
    <name type="common">Chinaberry tree</name>
    <dbReference type="NCBI Taxonomy" id="155640"/>
    <lineage>
        <taxon>Eukaryota</taxon>
        <taxon>Viridiplantae</taxon>
        <taxon>Streptophyta</taxon>
        <taxon>Embryophyta</taxon>
        <taxon>Tracheophyta</taxon>
        <taxon>Spermatophyta</taxon>
        <taxon>Magnoliopsida</taxon>
        <taxon>eudicotyledons</taxon>
        <taxon>Gunneridae</taxon>
        <taxon>Pentapetalae</taxon>
        <taxon>rosids</taxon>
        <taxon>malvids</taxon>
        <taxon>Sapindales</taxon>
        <taxon>Meliaceae</taxon>
        <taxon>Melia</taxon>
    </lineage>
</organism>
<proteinExistence type="predicted"/>
<gene>
    <name evidence="1" type="ORF">OWV82_020922</name>
</gene>
<evidence type="ECO:0000313" key="1">
    <source>
        <dbReference type="EMBL" id="KAJ4707398.1"/>
    </source>
</evidence>
<accession>A0ACC1X8E9</accession>
<name>A0ACC1X8E9_MELAZ</name>
<protein>
    <submittedName>
        <fullName evidence="1">Myosin light chain kinase, smooth muscle-like</fullName>
    </submittedName>
</protein>
<comment type="caution">
    <text evidence="1">The sequence shown here is derived from an EMBL/GenBank/DDBJ whole genome shotgun (WGS) entry which is preliminary data.</text>
</comment>
<dbReference type="Proteomes" id="UP001164539">
    <property type="component" value="Chromosome 11"/>
</dbReference>
<evidence type="ECO:0000313" key="2">
    <source>
        <dbReference type="Proteomes" id="UP001164539"/>
    </source>
</evidence>
<sequence>MAYKVKLSLLFFFLLATSLMIISKTRNFGRVQEVHKIAVQKIAIKYNLGLNGVDRIRTHIKRESPSGPDPIHHNSPPPFKEAHELHELHDTERIRTHVKRESPSGPDPIHHNSPPPFKEAHNLHDTERIRTHIKRESPSGPDPIHHNSPPPFKDAYKINNL</sequence>